<dbReference type="OrthoDB" id="218680at2"/>
<dbReference type="InterPro" id="IPR050909">
    <property type="entry name" value="Bact_Autotransporter_VF"/>
</dbReference>
<dbReference type="GO" id="GO:0005576">
    <property type="term" value="C:extracellular region"/>
    <property type="evidence" value="ECO:0007669"/>
    <property type="project" value="UniProtKB-SubCell"/>
</dbReference>
<evidence type="ECO:0000313" key="4">
    <source>
        <dbReference type="EMBL" id="ALV07855.1"/>
    </source>
</evidence>
<protein>
    <submittedName>
        <fullName evidence="4">Uncharacterized protein</fullName>
    </submittedName>
</protein>
<proteinExistence type="predicted"/>
<dbReference type="InterPro" id="IPR011050">
    <property type="entry name" value="Pectin_lyase_fold/virulence"/>
</dbReference>
<dbReference type="PANTHER" id="PTHR12338">
    <property type="entry name" value="AUTOTRANSPORTER"/>
    <property type="match status" value="1"/>
</dbReference>
<dbReference type="STRING" id="76731.RD2015_3398"/>
<dbReference type="InterPro" id="IPR041248">
    <property type="entry name" value="YDG"/>
</dbReference>
<dbReference type="PANTHER" id="PTHR12338:SF8">
    <property type="entry name" value="HEME_HEMOPEXIN-BINDING PROTEIN"/>
    <property type="match status" value="1"/>
</dbReference>
<gene>
    <name evidence="4" type="ORF">RD2015_3398</name>
</gene>
<dbReference type="SUPFAM" id="SSF51126">
    <property type="entry name" value="Pectin lyase-like"/>
    <property type="match status" value="1"/>
</dbReference>
<dbReference type="KEGG" id="rdp:RD2015_3398"/>
<keyword evidence="2" id="KW-0964">Secreted</keyword>
<reference evidence="4 5" key="1">
    <citation type="submission" date="2015-12" db="EMBL/GenBank/DDBJ databases">
        <title>Complete genome of Roseateles depolymerans KCTC 42856.</title>
        <authorList>
            <person name="Kim K.M."/>
        </authorList>
    </citation>
    <scope>NUCLEOTIDE SEQUENCE [LARGE SCALE GENOMIC DNA]</scope>
    <source>
        <strain evidence="4 5">KCTC 42856</strain>
    </source>
</reference>
<dbReference type="Pfam" id="PF18657">
    <property type="entry name" value="YDG"/>
    <property type="match status" value="12"/>
</dbReference>
<dbReference type="SMART" id="SM00912">
    <property type="entry name" value="Haemagg_act"/>
    <property type="match status" value="1"/>
</dbReference>
<dbReference type="Proteomes" id="UP000060699">
    <property type="component" value="Chromosome"/>
</dbReference>
<evidence type="ECO:0000256" key="2">
    <source>
        <dbReference type="ARBA" id="ARBA00022525"/>
    </source>
</evidence>
<dbReference type="InterPro" id="IPR012334">
    <property type="entry name" value="Pectin_lyas_fold"/>
</dbReference>
<dbReference type="Pfam" id="PF05860">
    <property type="entry name" value="TPS"/>
    <property type="match status" value="1"/>
</dbReference>
<keyword evidence="3" id="KW-0732">Signal</keyword>
<dbReference type="RefSeq" id="WP_083525728.1">
    <property type="nucleotide sequence ID" value="NZ_CP013729.1"/>
</dbReference>
<evidence type="ECO:0000256" key="3">
    <source>
        <dbReference type="ARBA" id="ARBA00022729"/>
    </source>
</evidence>
<dbReference type="PATRIC" id="fig|76731.3.peg.3483"/>
<keyword evidence="5" id="KW-1185">Reference proteome</keyword>
<comment type="subcellular location">
    <subcellularLocation>
        <location evidence="1">Secreted</location>
    </subcellularLocation>
</comment>
<dbReference type="Gene3D" id="2.160.20.10">
    <property type="entry name" value="Single-stranded right-handed beta-helix, Pectin lyase-like"/>
    <property type="match status" value="1"/>
</dbReference>
<dbReference type="EMBL" id="CP013729">
    <property type="protein sequence ID" value="ALV07855.1"/>
    <property type="molecule type" value="Genomic_DNA"/>
</dbReference>
<accession>A0A0U3LID4</accession>
<evidence type="ECO:0000313" key="5">
    <source>
        <dbReference type="Proteomes" id="UP000060699"/>
    </source>
</evidence>
<name>A0A0U3LID4_9BURK</name>
<dbReference type="InterPro" id="IPR008638">
    <property type="entry name" value="FhaB/CdiA-like_TPS"/>
</dbReference>
<evidence type="ECO:0000256" key="1">
    <source>
        <dbReference type="ARBA" id="ARBA00004613"/>
    </source>
</evidence>
<organism evidence="4 5">
    <name type="scientific">Roseateles depolymerans</name>
    <dbReference type="NCBI Taxonomy" id="76731"/>
    <lineage>
        <taxon>Bacteria</taxon>
        <taxon>Pseudomonadati</taxon>
        <taxon>Pseudomonadota</taxon>
        <taxon>Betaproteobacteria</taxon>
        <taxon>Burkholderiales</taxon>
        <taxon>Sphaerotilaceae</taxon>
        <taxon>Roseateles</taxon>
    </lineage>
</organism>
<sequence length="1733" mass="176408" precursor="true">MTVLHPGARRARTPASLAMSSSCLGGLFALSLLSQAMAQALPGTATVVSGQADITRTTNAVTIKQNTQKLITNWTDFSVEAGKTVTFVQPSQNAVALNRVTGKDVSTIAGTLASNGRVFLINPNGVLVTSGANVSLGSLVASTLDLNDDDFLSGAYRFTGKSTGSVINKGRIVTSTEAGDAYIALIANEVGNEGSLHAGPHGTAALAAGNDVTLQLGGPIQLRVQGDAAKAVINNSGSVIAPSGQVLLTASGDSSLKAVTINQSGILNASSVTQEPGGRVRLTAPQGDIAISGTVVSDGSLEGGELSIASGTVTLSGKLSAAASSSGEGRGGTVGVDAATTLNISKAASVLATGATGGRIALQAPDTVQVAGAVSAAGTAPGQGGEVTASAGKSLDVSAGNFVPASGQGGALVFTAPTITLDTVDGSNKIRAAQVSSWVDSGQDVVLRGTSDVEVNTALTASKGSRGLSLIAGRSVLINGAVDVGKASLTVVANAQDSDLKADRKQGSGALTMGTGSSLTSKAAVNLIVDGDTSATDAGGMTLTRVQAGALAVDSAAFSGTIKASNKVYDGTVAAVMTTPVVNGLTLSSSNLTLSSSGQFADKAAGTGKAVTGNLALAGFDTADAKRSSTLQKAGRALTVNAVADITRRTLQVSQLSASDKIYDGSTQATARIGADDRVAGDQLTLSWAAAFDNKNVGTGKRVTISNLAVGGADAGNYTVNASALTTQAAITRRELVLAGLTASDKTYDGTTAATVNFAQDNRIAGDTLTVAAQGQFTSKNVGSGKRVQVQPQSVSLGGADAGNYFVALAEDVTSASIAQRRLTLSGLAAANRVFDGTLRADVRFSGDDRVAGDQLDVVASGQFDNAHAGNGKRVTVTQLALAGADADNYRIDPAVRETVASITQRALTVSQVTGQTKVYDGTRTAQVLFGTDNRVAGDDLHLSATASFDNKQAGSGKRIDVQGIALSGANAGDYTVTATGLSTTGTIERRALSLSGLRAQDKTYDGQATANVSFSRDDRVAGDQLVVTATGAFDDKRAGSNKTVTARAALSGADAGNYVVSLAEDRTQASIFQRQLTLSGLIAADRVYDGTQRATVRFAGDDRVAGDQLTVLANGQFDNAHAGSNKRVTVTQLALGGVDADNYRIEPAVRETTASISRRALTVSQVVAQNKVYDGTRAAQVVIGADDRVAGDDLTLTATGSFDTKQAGTGKRVEVQGIALSGANAGDYIVRASGLSTTADIARRVLSLSDLQAQDKTYDGTRAAQIRYGRNDRVAGDDVQVSATGQFESKQAGSNKRVTVDGVTLSGADAGNYVADFEGHSTRATIDPRLLTLSQLSASDKVYDGTRDARAVFGSDDRVAGDAVTVATTASFDSRMAGSGKTVTVTDVALHGADAGNYRVDAVGATTQAAIQQRLLTLTQLAALDKVYDQTVQAQVSAGGDDRVRGDLLTVALTGEFNDRHVGQNKTVTVTGVRLSGDDAVNYRVTDQPLTTTASVTPRLLKVGLTASDKNYDGQRDASVTFKDDRLSGDDLQLVGGVSQFADANAGRDKTVTASYWQLSGADAGNYQLETPSWQTTASIQPRVLHVSAPASVEFSQSLRPQAIAISHDALAVDPLQVVAGSLTWGRTDELARAATLSSLTIQGPGAGNYVLSVPTLSLAAVVNTPLPLPGASGQWLCTGAAQPGCASQSLAQRSWATEPVMAQASVAPTRAALVVREGGIHVPAQRLGGAH</sequence>
<dbReference type="NCBIfam" id="TIGR01901">
    <property type="entry name" value="adhes_NPXG"/>
    <property type="match status" value="1"/>
</dbReference>